<dbReference type="Proteomes" id="UP000475214">
    <property type="component" value="Unassembled WGS sequence"/>
</dbReference>
<feature type="transmembrane region" description="Helical" evidence="2">
    <location>
        <begin position="39"/>
        <end position="58"/>
    </location>
</feature>
<feature type="transmembrane region" description="Helical" evidence="2">
    <location>
        <begin position="6"/>
        <end position="27"/>
    </location>
</feature>
<dbReference type="NCBIfam" id="NF009314">
    <property type="entry name" value="PRK12674.1-2"/>
    <property type="match status" value="1"/>
</dbReference>
<dbReference type="NCBIfam" id="TIGR01300">
    <property type="entry name" value="CPA3_mnhG_phaG"/>
    <property type="match status" value="1"/>
</dbReference>
<dbReference type="AlphaFoldDB" id="A0A6L9SBJ5"/>
<organism evidence="3 4">
    <name type="scientific">Phytoactinopolyspora halotolerans</name>
    <dbReference type="NCBI Taxonomy" id="1981512"/>
    <lineage>
        <taxon>Bacteria</taxon>
        <taxon>Bacillati</taxon>
        <taxon>Actinomycetota</taxon>
        <taxon>Actinomycetes</taxon>
        <taxon>Jiangellales</taxon>
        <taxon>Jiangellaceae</taxon>
        <taxon>Phytoactinopolyspora</taxon>
    </lineage>
</organism>
<dbReference type="PANTHER" id="PTHR34703">
    <property type="entry name" value="ANTIPORTER SUBUNIT MNHG2-RELATED"/>
    <property type="match status" value="1"/>
</dbReference>
<gene>
    <name evidence="3" type="ORF">G1H10_17710</name>
</gene>
<dbReference type="GO" id="GO:0015385">
    <property type="term" value="F:sodium:proton antiporter activity"/>
    <property type="evidence" value="ECO:0007669"/>
    <property type="project" value="TreeGrafter"/>
</dbReference>
<dbReference type="RefSeq" id="WP_163740189.1">
    <property type="nucleotide sequence ID" value="NZ_JAAGOA010000012.1"/>
</dbReference>
<feature type="transmembrane region" description="Helical" evidence="2">
    <location>
        <begin position="64"/>
        <end position="86"/>
    </location>
</feature>
<keyword evidence="2" id="KW-1133">Transmembrane helix</keyword>
<sequence>MTVAEILASVFLLSGALLSAFGALGLVRMPDVGGRLQAATKLQVPGLLLILAGVGVLLAGSAEVYQLVIVALFQLVTAPVIAQLVGRASYRSGDIRADLMVVDDLKQHRVTGRGEASPEEESD</sequence>
<comment type="similarity">
    <text evidence="1">Belongs to the CPA3 antiporters (TC 2.A.63) subunit G family.</text>
</comment>
<protein>
    <submittedName>
        <fullName evidence="3">Na+/H+ antiporter subunit G</fullName>
    </submittedName>
</protein>
<reference evidence="3 4" key="1">
    <citation type="submission" date="2020-02" db="EMBL/GenBank/DDBJ databases">
        <authorList>
            <person name="Li X.-J."/>
            <person name="Han X.-M."/>
        </authorList>
    </citation>
    <scope>NUCLEOTIDE SEQUENCE [LARGE SCALE GENOMIC DNA]</scope>
    <source>
        <strain evidence="3 4">CCTCC AB 2017055</strain>
    </source>
</reference>
<name>A0A6L9SBJ5_9ACTN</name>
<evidence type="ECO:0000313" key="4">
    <source>
        <dbReference type="Proteomes" id="UP000475214"/>
    </source>
</evidence>
<dbReference type="InterPro" id="IPR005133">
    <property type="entry name" value="PhaG_MnhG_YufB"/>
</dbReference>
<comment type="caution">
    <text evidence="3">The sequence shown here is derived from an EMBL/GenBank/DDBJ whole genome shotgun (WGS) entry which is preliminary data.</text>
</comment>
<keyword evidence="4" id="KW-1185">Reference proteome</keyword>
<dbReference type="EMBL" id="JAAGOA010000012">
    <property type="protein sequence ID" value="NEE02014.1"/>
    <property type="molecule type" value="Genomic_DNA"/>
</dbReference>
<keyword evidence="2" id="KW-0472">Membrane</keyword>
<evidence type="ECO:0000313" key="3">
    <source>
        <dbReference type="EMBL" id="NEE02014.1"/>
    </source>
</evidence>
<evidence type="ECO:0000256" key="2">
    <source>
        <dbReference type="SAM" id="Phobius"/>
    </source>
</evidence>
<dbReference type="Pfam" id="PF03334">
    <property type="entry name" value="PhaG_MnhG_YufB"/>
    <property type="match status" value="1"/>
</dbReference>
<proteinExistence type="inferred from homology"/>
<accession>A0A6L9SBJ5</accession>
<evidence type="ECO:0000256" key="1">
    <source>
        <dbReference type="ARBA" id="ARBA00008404"/>
    </source>
</evidence>
<keyword evidence="2" id="KW-0812">Transmembrane</keyword>
<dbReference type="PANTHER" id="PTHR34703:SF1">
    <property type="entry name" value="ANTIPORTER SUBUNIT MNHG2-RELATED"/>
    <property type="match status" value="1"/>
</dbReference>